<dbReference type="GeneID" id="89971441"/>
<feature type="transmembrane region" description="Helical" evidence="6">
    <location>
        <begin position="284"/>
        <end position="305"/>
    </location>
</feature>
<keyword evidence="5 6" id="KW-0472">Membrane</keyword>
<evidence type="ECO:0000313" key="8">
    <source>
        <dbReference type="Proteomes" id="UP001358417"/>
    </source>
</evidence>
<organism evidence="7 8">
    <name type="scientific">Exophiala bonariae</name>
    <dbReference type="NCBI Taxonomy" id="1690606"/>
    <lineage>
        <taxon>Eukaryota</taxon>
        <taxon>Fungi</taxon>
        <taxon>Dikarya</taxon>
        <taxon>Ascomycota</taxon>
        <taxon>Pezizomycotina</taxon>
        <taxon>Eurotiomycetes</taxon>
        <taxon>Chaetothyriomycetidae</taxon>
        <taxon>Chaetothyriales</taxon>
        <taxon>Herpotrichiellaceae</taxon>
        <taxon>Exophiala</taxon>
    </lineage>
</organism>
<dbReference type="AlphaFoldDB" id="A0AAV9N8D5"/>
<keyword evidence="4 6" id="KW-1133">Transmembrane helix</keyword>
<evidence type="ECO:0000256" key="6">
    <source>
        <dbReference type="SAM" id="Phobius"/>
    </source>
</evidence>
<reference evidence="7 8" key="1">
    <citation type="submission" date="2023-08" db="EMBL/GenBank/DDBJ databases">
        <title>Black Yeasts Isolated from many extreme environments.</title>
        <authorList>
            <person name="Coleine C."/>
            <person name="Stajich J.E."/>
            <person name="Selbmann L."/>
        </authorList>
    </citation>
    <scope>NUCLEOTIDE SEQUENCE [LARGE SCALE GENOMIC DNA]</scope>
    <source>
        <strain evidence="7 8">CCFEE 5792</strain>
    </source>
</reference>
<sequence>MQYIIGSWYRKDELAKRSCIFHTSGAVGSMFSGYLMASVHHLGGRAGLKGWQWLFVVDGMISLPIAIAGFFMLPDVPEITNVWYFSPEEREFAKKRMQLEGRAQRAPYTKAKVKRIFQSWHIYFLSALYVCFNNAGGSQPAFAQYLKASKHPKYTITQINAYPTATSAVAVITTLIYAWTSDSIFHGARWPPIVFGGTVCIVAYSSLAIWDIPVGWHWACYILTGMGTGISGLCMAWAHEICSGDNEERAIVVGTMNEAAYFFQAWLPLIFWQQVEAPKYHKGFVLSAFLEASMILLAVAVRYLWVWEQAGRVRKGANLNAA</sequence>
<evidence type="ECO:0000313" key="7">
    <source>
        <dbReference type="EMBL" id="KAK5051595.1"/>
    </source>
</evidence>
<evidence type="ECO:0000256" key="4">
    <source>
        <dbReference type="ARBA" id="ARBA00022989"/>
    </source>
</evidence>
<dbReference type="EMBL" id="JAVRRD010000015">
    <property type="protein sequence ID" value="KAK5051595.1"/>
    <property type="molecule type" value="Genomic_DNA"/>
</dbReference>
<evidence type="ECO:0000256" key="3">
    <source>
        <dbReference type="ARBA" id="ARBA00022692"/>
    </source>
</evidence>
<keyword evidence="3 6" id="KW-0812">Transmembrane</keyword>
<gene>
    <name evidence="7" type="ORF">LTR84_003247</name>
</gene>
<dbReference type="PANTHER" id="PTHR43791">
    <property type="entry name" value="PERMEASE-RELATED"/>
    <property type="match status" value="1"/>
</dbReference>
<feature type="transmembrane region" description="Helical" evidence="6">
    <location>
        <begin position="161"/>
        <end position="180"/>
    </location>
</feature>
<keyword evidence="8" id="KW-1185">Reference proteome</keyword>
<feature type="transmembrane region" description="Helical" evidence="6">
    <location>
        <begin position="250"/>
        <end position="272"/>
    </location>
</feature>
<dbReference type="PANTHER" id="PTHR43791:SF39">
    <property type="entry name" value="TRANSPORTER LIZ1_SEO1, PUTATIVE (AFU_ORTHOLOGUE AFUA_3G00980)-RELATED"/>
    <property type="match status" value="1"/>
</dbReference>
<dbReference type="SUPFAM" id="SSF103473">
    <property type="entry name" value="MFS general substrate transporter"/>
    <property type="match status" value="1"/>
</dbReference>
<feature type="transmembrane region" description="Helical" evidence="6">
    <location>
        <begin position="120"/>
        <end position="141"/>
    </location>
</feature>
<dbReference type="GO" id="GO:0022857">
    <property type="term" value="F:transmembrane transporter activity"/>
    <property type="evidence" value="ECO:0007669"/>
    <property type="project" value="InterPro"/>
</dbReference>
<feature type="transmembrane region" description="Helical" evidence="6">
    <location>
        <begin position="216"/>
        <end position="238"/>
    </location>
</feature>
<feature type="transmembrane region" description="Helical" evidence="6">
    <location>
        <begin position="192"/>
        <end position="210"/>
    </location>
</feature>
<evidence type="ECO:0000256" key="1">
    <source>
        <dbReference type="ARBA" id="ARBA00004141"/>
    </source>
</evidence>
<name>A0AAV9N8D5_9EURO</name>
<keyword evidence="2" id="KW-0813">Transport</keyword>
<evidence type="ECO:0000256" key="2">
    <source>
        <dbReference type="ARBA" id="ARBA00022448"/>
    </source>
</evidence>
<evidence type="ECO:0008006" key="9">
    <source>
        <dbReference type="Google" id="ProtNLM"/>
    </source>
</evidence>
<comment type="subcellular location">
    <subcellularLocation>
        <location evidence="1">Membrane</location>
        <topology evidence="1">Multi-pass membrane protein</topology>
    </subcellularLocation>
</comment>
<dbReference type="InterPro" id="IPR036259">
    <property type="entry name" value="MFS_trans_sf"/>
</dbReference>
<feature type="transmembrane region" description="Helical" evidence="6">
    <location>
        <begin position="20"/>
        <end position="39"/>
    </location>
</feature>
<dbReference type="Gene3D" id="1.20.1250.20">
    <property type="entry name" value="MFS general substrate transporter like domains"/>
    <property type="match status" value="2"/>
</dbReference>
<dbReference type="RefSeq" id="XP_064705822.1">
    <property type="nucleotide sequence ID" value="XM_064846842.1"/>
</dbReference>
<comment type="caution">
    <text evidence="7">The sequence shown here is derived from an EMBL/GenBank/DDBJ whole genome shotgun (WGS) entry which is preliminary data.</text>
</comment>
<evidence type="ECO:0000256" key="5">
    <source>
        <dbReference type="ARBA" id="ARBA00023136"/>
    </source>
</evidence>
<dbReference type="FunFam" id="1.20.1250.20:FF:000386">
    <property type="entry name" value="MFS general substrate transporter"/>
    <property type="match status" value="1"/>
</dbReference>
<dbReference type="Proteomes" id="UP001358417">
    <property type="component" value="Unassembled WGS sequence"/>
</dbReference>
<proteinExistence type="predicted"/>
<accession>A0AAV9N8D5</accession>
<dbReference type="GO" id="GO:0016020">
    <property type="term" value="C:membrane"/>
    <property type="evidence" value="ECO:0007669"/>
    <property type="project" value="UniProtKB-SubCell"/>
</dbReference>
<feature type="transmembrane region" description="Helical" evidence="6">
    <location>
        <begin position="51"/>
        <end position="73"/>
    </location>
</feature>
<dbReference type="Pfam" id="PF07690">
    <property type="entry name" value="MFS_1"/>
    <property type="match status" value="1"/>
</dbReference>
<protein>
    <recommendedName>
        <fullName evidence="9">Major facilitator superfamily (MFS) profile domain-containing protein</fullName>
    </recommendedName>
</protein>
<dbReference type="InterPro" id="IPR011701">
    <property type="entry name" value="MFS"/>
</dbReference>